<dbReference type="Pfam" id="PF05739">
    <property type="entry name" value="SNARE"/>
    <property type="match status" value="1"/>
</dbReference>
<keyword evidence="3" id="KW-1133">Transmembrane helix</keyword>
<comment type="similarity">
    <text evidence="1">Belongs to the syntaxin family.</text>
</comment>
<dbReference type="PANTHER" id="PTHR19957:SF38">
    <property type="entry name" value="LD27581P"/>
    <property type="match status" value="1"/>
</dbReference>
<dbReference type="FunFam" id="1.20.5.110:FF:000059">
    <property type="entry name" value="Related to syntaxin 12"/>
    <property type="match status" value="1"/>
</dbReference>
<dbReference type="InterPro" id="IPR045242">
    <property type="entry name" value="Syntaxin"/>
</dbReference>
<organism evidence="5 6">
    <name type="scientific">Orbilia javanica</name>
    <dbReference type="NCBI Taxonomy" id="47235"/>
    <lineage>
        <taxon>Eukaryota</taxon>
        <taxon>Fungi</taxon>
        <taxon>Dikarya</taxon>
        <taxon>Ascomycota</taxon>
        <taxon>Pezizomycotina</taxon>
        <taxon>Orbiliomycetes</taxon>
        <taxon>Orbiliales</taxon>
        <taxon>Orbiliaceae</taxon>
        <taxon>Orbilia</taxon>
    </lineage>
</organism>
<dbReference type="SMART" id="SM00397">
    <property type="entry name" value="t_SNARE"/>
    <property type="match status" value="1"/>
</dbReference>
<evidence type="ECO:0000313" key="6">
    <source>
        <dbReference type="Proteomes" id="UP001313282"/>
    </source>
</evidence>
<dbReference type="GO" id="GO:0048278">
    <property type="term" value="P:vesicle docking"/>
    <property type="evidence" value="ECO:0007669"/>
    <property type="project" value="TreeGrafter"/>
</dbReference>
<gene>
    <name evidence="5" type="ORF">TWF718_004932</name>
</gene>
<name>A0AAN8N3I7_9PEZI</name>
<proteinExistence type="inferred from homology"/>
<dbReference type="InterPro" id="IPR000727">
    <property type="entry name" value="T_SNARE_dom"/>
</dbReference>
<dbReference type="GO" id="GO:0012505">
    <property type="term" value="C:endomembrane system"/>
    <property type="evidence" value="ECO:0007669"/>
    <property type="project" value="TreeGrafter"/>
</dbReference>
<dbReference type="AlphaFoldDB" id="A0AAN8N3I7"/>
<dbReference type="PANTHER" id="PTHR19957">
    <property type="entry name" value="SYNTAXIN"/>
    <property type="match status" value="1"/>
</dbReference>
<dbReference type="GO" id="GO:0006896">
    <property type="term" value="P:Golgi to vacuole transport"/>
    <property type="evidence" value="ECO:0007669"/>
    <property type="project" value="TreeGrafter"/>
</dbReference>
<dbReference type="PROSITE" id="PS50192">
    <property type="entry name" value="T_SNARE"/>
    <property type="match status" value="1"/>
</dbReference>
<dbReference type="GO" id="GO:0006906">
    <property type="term" value="P:vesicle fusion"/>
    <property type="evidence" value="ECO:0007669"/>
    <property type="project" value="TreeGrafter"/>
</dbReference>
<dbReference type="SUPFAM" id="SSF47661">
    <property type="entry name" value="t-snare proteins"/>
    <property type="match status" value="1"/>
</dbReference>
<accession>A0AAN8N3I7</accession>
<keyword evidence="3" id="KW-0472">Membrane</keyword>
<feature type="domain" description="T-SNARE coiled-coil homology" evidence="4">
    <location>
        <begin position="187"/>
        <end position="249"/>
    </location>
</feature>
<dbReference type="GO" id="GO:0006886">
    <property type="term" value="P:intracellular protein transport"/>
    <property type="evidence" value="ECO:0007669"/>
    <property type="project" value="TreeGrafter"/>
</dbReference>
<reference evidence="5 6" key="1">
    <citation type="submission" date="2019-10" db="EMBL/GenBank/DDBJ databases">
        <authorList>
            <person name="Palmer J.M."/>
        </authorList>
    </citation>
    <scope>NUCLEOTIDE SEQUENCE [LARGE SCALE GENOMIC DNA]</scope>
    <source>
        <strain evidence="5 6">TWF718</strain>
    </source>
</reference>
<feature type="transmembrane region" description="Helical" evidence="3">
    <location>
        <begin position="260"/>
        <end position="279"/>
    </location>
</feature>
<dbReference type="InterPro" id="IPR006011">
    <property type="entry name" value="Syntaxin_N"/>
</dbReference>
<dbReference type="InterPro" id="IPR010989">
    <property type="entry name" value="SNARE"/>
</dbReference>
<feature type="region of interest" description="Disordered" evidence="2">
    <location>
        <begin position="1"/>
        <end position="26"/>
    </location>
</feature>
<evidence type="ECO:0000259" key="4">
    <source>
        <dbReference type="PROSITE" id="PS50192"/>
    </source>
</evidence>
<evidence type="ECO:0000256" key="1">
    <source>
        <dbReference type="ARBA" id="ARBA00009063"/>
    </source>
</evidence>
<dbReference type="GO" id="GO:0000149">
    <property type="term" value="F:SNARE binding"/>
    <property type="evidence" value="ECO:0007669"/>
    <property type="project" value="TreeGrafter"/>
</dbReference>
<dbReference type="Gene3D" id="1.20.58.70">
    <property type="match status" value="1"/>
</dbReference>
<evidence type="ECO:0000256" key="3">
    <source>
        <dbReference type="SAM" id="Phobius"/>
    </source>
</evidence>
<dbReference type="Gene3D" id="1.20.5.110">
    <property type="match status" value="1"/>
</dbReference>
<dbReference type="EMBL" id="JAVHNR010000002">
    <property type="protein sequence ID" value="KAK6351787.1"/>
    <property type="molecule type" value="Genomic_DNA"/>
</dbReference>
<keyword evidence="3" id="KW-0812">Transmembrane</keyword>
<evidence type="ECO:0000256" key="2">
    <source>
        <dbReference type="SAM" id="MobiDB-lite"/>
    </source>
</evidence>
<keyword evidence="6" id="KW-1185">Reference proteome</keyword>
<dbReference type="Pfam" id="PF14523">
    <property type="entry name" value="Syntaxin_2"/>
    <property type="match status" value="1"/>
</dbReference>
<sequence length="280" mass="31498">MSFARLSNLEAQPTNDHATGGYSDDPEFQRLTQSLSSRLFNLASNITKANHILSLLGTKKDSQETRDRLQKLLSETREGFKQIGEGVKRVQLWENVSPQQRFIQEKLSREFTAALPNFQAVQKLSLEKQRQYVIQARTALDTITHHDENLSHPPSPGGGEGGETMPLVLQQTAQLQLASQSDVDFQESMIQEREDEIRDIEEGITQLNEIFRDLGTMVNEQGNMVERVWTNIDNTRIDTRAASRELTTAARSQKAARNRACCLLLILAVVLLVVLLAVLT</sequence>
<comment type="caution">
    <text evidence="5">The sequence shown here is derived from an EMBL/GenBank/DDBJ whole genome shotgun (WGS) entry which is preliminary data.</text>
</comment>
<dbReference type="GO" id="GO:0005484">
    <property type="term" value="F:SNAP receptor activity"/>
    <property type="evidence" value="ECO:0007669"/>
    <property type="project" value="TreeGrafter"/>
</dbReference>
<protein>
    <recommendedName>
        <fullName evidence="4">t-SNARE coiled-coil homology domain-containing protein</fullName>
    </recommendedName>
</protein>
<dbReference type="CDD" id="cd15840">
    <property type="entry name" value="SNARE_Qa"/>
    <property type="match status" value="1"/>
</dbReference>
<dbReference type="GO" id="GO:0031201">
    <property type="term" value="C:SNARE complex"/>
    <property type="evidence" value="ECO:0007669"/>
    <property type="project" value="TreeGrafter"/>
</dbReference>
<evidence type="ECO:0000313" key="5">
    <source>
        <dbReference type="EMBL" id="KAK6351787.1"/>
    </source>
</evidence>
<dbReference type="Proteomes" id="UP001313282">
    <property type="component" value="Unassembled WGS sequence"/>
</dbReference>